<dbReference type="EMBL" id="CP027231">
    <property type="protein sequence ID" value="AVM53184.1"/>
    <property type="molecule type" value="Genomic_DNA"/>
</dbReference>
<name>A0ABM6T8K8_9BACE</name>
<proteinExistence type="predicted"/>
<reference evidence="1 2" key="1">
    <citation type="submission" date="2018-02" db="EMBL/GenBank/DDBJ databases">
        <authorList>
            <person name="Holder M.E."/>
            <person name="Ajami N.J."/>
            <person name="Petrosino J.F."/>
        </authorList>
    </citation>
    <scope>NUCLEOTIDE SEQUENCE [LARGE SCALE GENOMIC DNA]</scope>
    <source>
        <strain evidence="1 2">ATCC 33285</strain>
    </source>
</reference>
<dbReference type="RefSeq" id="WP_106041599.1">
    <property type="nucleotide sequence ID" value="NZ_CP027231.1"/>
</dbReference>
<organism evidence="1 2">
    <name type="scientific">Bacteroides zoogleoformans</name>
    <dbReference type="NCBI Taxonomy" id="28119"/>
    <lineage>
        <taxon>Bacteria</taxon>
        <taxon>Pseudomonadati</taxon>
        <taxon>Bacteroidota</taxon>
        <taxon>Bacteroidia</taxon>
        <taxon>Bacteroidales</taxon>
        <taxon>Bacteroidaceae</taxon>
        <taxon>Bacteroides</taxon>
    </lineage>
</organism>
<gene>
    <name evidence="1" type="ORF">C4H11_09795</name>
</gene>
<protein>
    <submittedName>
        <fullName evidence="1">Uncharacterized protein</fullName>
    </submittedName>
</protein>
<evidence type="ECO:0000313" key="2">
    <source>
        <dbReference type="Proteomes" id="UP000238304"/>
    </source>
</evidence>
<dbReference type="Proteomes" id="UP000238304">
    <property type="component" value="Chromosome"/>
</dbReference>
<sequence length="100" mass="11672">MQAKVECNIIHNEKGSRRIRFYNSEQADARNVRIEIVNEGTLEGVKLLGTWGPYDLITSRNGYREERMFLSEGHTDALQLRIIWDDYFGKDRSILQSPQL</sequence>
<evidence type="ECO:0000313" key="1">
    <source>
        <dbReference type="EMBL" id="AVM53184.1"/>
    </source>
</evidence>
<keyword evidence="2" id="KW-1185">Reference proteome</keyword>
<accession>A0ABM6T8K8</accession>